<comment type="subcellular location">
    <subcellularLocation>
        <location evidence="1">Membrane</location>
        <topology evidence="1">Multi-pass membrane protein</topology>
    </subcellularLocation>
</comment>
<keyword evidence="2 5" id="KW-0812">Transmembrane</keyword>
<sequence>MSLGFPVPEVVYRPKRPKITLALIFSNIIIYFISSIENSFLSIGDYWLSNGAFVPSLLFDPSQLYRIFTSMFLHADLVHLFFNMYFLYIFGRAVEETLGGKRFFILYILSGIAASIFHTAFSFLQGPMGYVIPAIGASGAISGVLGAYLIFYPGTSLLMILPIFFFPFMFWIKASYYILFWFALQVIYGLSRTGGSVAFFAHVGGFIMGIALLSIITNKERIMELRIFKNLFSYIRWTYRPRGLGKTSKIILSSLILLILFSSLFILIFPVDQGKLKTITIQYKCNSLICNDYIGLMPDNIEKQISNIPLDETRILINRLYVANLLYGKDKISISNLTSELPVKIVIGKYSTTVKIETTIDYFNGIYGNDSFISYGEGRITTYSIKVSVYGDNYQIEKSDKLTYDFVLSVETSDIRSITQYTGLLSTLFTIVSLLVVNLMDRKLAIVGE</sequence>
<feature type="transmembrane region" description="Helical" evidence="5">
    <location>
        <begin position="421"/>
        <end position="440"/>
    </location>
</feature>
<keyword evidence="4 5" id="KW-0472">Membrane</keyword>
<reference evidence="8 10" key="1">
    <citation type="journal article" date="2019" name="Nat. Microbiol.">
        <title>Expanding anaerobic alkane metabolism in the domain of Archaea.</title>
        <authorList>
            <person name="Wang Y."/>
            <person name="Wegener G."/>
            <person name="Hou J."/>
            <person name="Wang F."/>
            <person name="Xiao X."/>
        </authorList>
    </citation>
    <scope>NUCLEOTIDE SEQUENCE [LARGE SCALE GENOMIC DNA]</scope>
    <source>
        <strain evidence="8">WYZ-LMO11</strain>
    </source>
</reference>
<evidence type="ECO:0000256" key="1">
    <source>
        <dbReference type="ARBA" id="ARBA00004141"/>
    </source>
</evidence>
<evidence type="ECO:0000256" key="3">
    <source>
        <dbReference type="ARBA" id="ARBA00022989"/>
    </source>
</evidence>
<dbReference type="GO" id="GO:0006508">
    <property type="term" value="P:proteolysis"/>
    <property type="evidence" value="ECO:0007669"/>
    <property type="project" value="UniProtKB-KW"/>
</dbReference>
<feature type="transmembrane region" description="Helical" evidence="5">
    <location>
        <begin position="250"/>
        <end position="271"/>
    </location>
</feature>
<keyword evidence="7" id="KW-0645">Protease</keyword>
<dbReference type="Proteomes" id="UP000316080">
    <property type="component" value="Unassembled WGS sequence"/>
</dbReference>
<dbReference type="Pfam" id="PF01694">
    <property type="entry name" value="Rhomboid"/>
    <property type="match status" value="1"/>
</dbReference>
<keyword evidence="7" id="KW-0378">Hydrolase</keyword>
<dbReference type="InterPro" id="IPR022764">
    <property type="entry name" value="Peptidase_S54_rhomboid_dom"/>
</dbReference>
<accession>A0A520KET9</accession>
<dbReference type="GO" id="GO:0016020">
    <property type="term" value="C:membrane"/>
    <property type="evidence" value="ECO:0007669"/>
    <property type="project" value="UniProtKB-SubCell"/>
</dbReference>
<evidence type="ECO:0000313" key="9">
    <source>
        <dbReference type="Proteomes" id="UP000316080"/>
    </source>
</evidence>
<feature type="transmembrane region" description="Helical" evidence="5">
    <location>
        <begin position="64"/>
        <end position="91"/>
    </location>
</feature>
<evidence type="ECO:0000256" key="5">
    <source>
        <dbReference type="SAM" id="Phobius"/>
    </source>
</evidence>
<feature type="transmembrane region" description="Helical" evidence="5">
    <location>
        <begin position="196"/>
        <end position="216"/>
    </location>
</feature>
<evidence type="ECO:0000259" key="6">
    <source>
        <dbReference type="Pfam" id="PF01694"/>
    </source>
</evidence>
<evidence type="ECO:0000256" key="4">
    <source>
        <dbReference type="ARBA" id="ARBA00023136"/>
    </source>
</evidence>
<feature type="transmembrane region" description="Helical" evidence="5">
    <location>
        <begin position="130"/>
        <end position="151"/>
    </location>
</feature>
<dbReference type="Gene3D" id="1.20.1540.10">
    <property type="entry name" value="Rhomboid-like"/>
    <property type="match status" value="1"/>
</dbReference>
<dbReference type="FunFam" id="1.20.1540.10:FF:000027">
    <property type="entry name" value="Rhomboid family intramembrane serine protease"/>
    <property type="match status" value="1"/>
</dbReference>
<protein>
    <submittedName>
        <fullName evidence="7">Rhomboid family intramembrane serine protease</fullName>
    </submittedName>
</protein>
<dbReference type="PANTHER" id="PTHR43066">
    <property type="entry name" value="RHOMBOID-RELATED PROTEIN"/>
    <property type="match status" value="1"/>
</dbReference>
<evidence type="ECO:0000313" key="10">
    <source>
        <dbReference type="Proteomes" id="UP000317265"/>
    </source>
</evidence>
<name>A0A520KET9_9CREN</name>
<comment type="caution">
    <text evidence="7">The sequence shown here is derived from an EMBL/GenBank/DDBJ whole genome shotgun (WGS) entry which is preliminary data.</text>
</comment>
<dbReference type="InterPro" id="IPR035952">
    <property type="entry name" value="Rhomboid-like_sf"/>
</dbReference>
<dbReference type="PANTHER" id="PTHR43066:SF11">
    <property type="entry name" value="PEPTIDASE S54 RHOMBOID DOMAIN-CONTAINING PROTEIN"/>
    <property type="match status" value="1"/>
</dbReference>
<reference evidence="7 9" key="2">
    <citation type="journal article" date="2019" name="Nat. Microbiol.">
        <title>Wide diversity of methane and short-chain alkane metabolisms in uncultured archaea.</title>
        <authorList>
            <person name="Borrel G."/>
            <person name="Adam P.S."/>
            <person name="McKay L.J."/>
            <person name="Chen L.X."/>
            <person name="Sierra-Garcia I.N."/>
            <person name="Sieber C.M."/>
            <person name="Letourneur Q."/>
            <person name="Ghozlane A."/>
            <person name="Andersen G.L."/>
            <person name="Li W.J."/>
            <person name="Hallam S.J."/>
            <person name="Muyzer G."/>
            <person name="de Oliveira V.M."/>
            <person name="Inskeep W.P."/>
            <person name="Banfield J.F."/>
            <person name="Gribaldo S."/>
        </authorList>
    </citation>
    <scope>NUCLEOTIDE SEQUENCE [LARGE SCALE GENOMIC DNA]</scope>
    <source>
        <strain evidence="7">Verst-YHS</strain>
    </source>
</reference>
<dbReference type="Proteomes" id="UP000317265">
    <property type="component" value="Unassembled WGS sequence"/>
</dbReference>
<dbReference type="EMBL" id="RXIH01000035">
    <property type="protein sequence ID" value="RZN55796.1"/>
    <property type="molecule type" value="Genomic_DNA"/>
</dbReference>
<feature type="transmembrane region" description="Helical" evidence="5">
    <location>
        <begin position="21"/>
        <end position="44"/>
    </location>
</feature>
<gene>
    <name evidence="8" type="ORF">DSO09_04990</name>
    <name evidence="7" type="ORF">EF809_04440</name>
</gene>
<proteinExistence type="predicted"/>
<dbReference type="GO" id="GO:0004252">
    <property type="term" value="F:serine-type endopeptidase activity"/>
    <property type="evidence" value="ECO:0007669"/>
    <property type="project" value="InterPro"/>
</dbReference>
<organism evidence="7 9">
    <name type="scientific">Thermoproteota archaeon</name>
    <dbReference type="NCBI Taxonomy" id="2056631"/>
    <lineage>
        <taxon>Archaea</taxon>
        <taxon>Thermoproteota</taxon>
    </lineage>
</organism>
<dbReference type="AlphaFoldDB" id="A0A520KET9"/>
<feature type="transmembrane region" description="Helical" evidence="5">
    <location>
        <begin position="163"/>
        <end position="184"/>
    </location>
</feature>
<keyword evidence="3 5" id="KW-1133">Transmembrane helix</keyword>
<dbReference type="EMBL" id="QNVI01000058">
    <property type="protein sequence ID" value="TDA38142.1"/>
    <property type="molecule type" value="Genomic_DNA"/>
</dbReference>
<evidence type="ECO:0000313" key="7">
    <source>
        <dbReference type="EMBL" id="RZN55796.1"/>
    </source>
</evidence>
<evidence type="ECO:0000256" key="2">
    <source>
        <dbReference type="ARBA" id="ARBA00022692"/>
    </source>
</evidence>
<dbReference type="SUPFAM" id="SSF144091">
    <property type="entry name" value="Rhomboid-like"/>
    <property type="match status" value="1"/>
</dbReference>
<feature type="domain" description="Peptidase S54 rhomboid" evidence="6">
    <location>
        <begin position="62"/>
        <end position="216"/>
    </location>
</feature>
<feature type="transmembrane region" description="Helical" evidence="5">
    <location>
        <begin position="103"/>
        <end position="124"/>
    </location>
</feature>
<evidence type="ECO:0000313" key="8">
    <source>
        <dbReference type="EMBL" id="TDA38142.1"/>
    </source>
</evidence>